<dbReference type="AlphaFoldDB" id="A0AAD2DSF7"/>
<reference evidence="15" key="1">
    <citation type="submission" date="2023-05" db="EMBL/GenBank/DDBJ databases">
        <authorList>
            <person name="Huff M."/>
        </authorList>
    </citation>
    <scope>NUCLEOTIDE SEQUENCE</scope>
</reference>
<evidence type="ECO:0000256" key="7">
    <source>
        <dbReference type="ARBA" id="ARBA00023180"/>
    </source>
</evidence>
<dbReference type="FunFam" id="3.50.30.30:FF:000005">
    <property type="entry name" value="subtilisin-like protease SBT1.5"/>
    <property type="match status" value="1"/>
</dbReference>
<dbReference type="GO" id="GO:0006508">
    <property type="term" value="P:proteolysis"/>
    <property type="evidence" value="ECO:0007669"/>
    <property type="project" value="UniProtKB-KW"/>
</dbReference>
<keyword evidence="6 9" id="KW-0720">Serine protease</keyword>
<gene>
    <name evidence="15" type="ORF">FPE_LOCUS12064</name>
</gene>
<dbReference type="CDD" id="cd02120">
    <property type="entry name" value="PA_subtilisin_like"/>
    <property type="match status" value="1"/>
</dbReference>
<evidence type="ECO:0000256" key="2">
    <source>
        <dbReference type="ARBA" id="ARBA00011073"/>
    </source>
</evidence>
<dbReference type="GO" id="GO:0005576">
    <property type="term" value="C:extracellular region"/>
    <property type="evidence" value="ECO:0007669"/>
    <property type="project" value="UniProtKB-SubCell"/>
</dbReference>
<dbReference type="InterPro" id="IPR034197">
    <property type="entry name" value="Peptidases_S8_3"/>
</dbReference>
<dbReference type="InterPro" id="IPR010259">
    <property type="entry name" value="S8pro/Inhibitor_I9"/>
</dbReference>
<comment type="subcellular location">
    <subcellularLocation>
        <location evidence="1">Secreted</location>
    </subcellularLocation>
</comment>
<evidence type="ECO:0000256" key="9">
    <source>
        <dbReference type="PROSITE-ProRule" id="PRU01240"/>
    </source>
</evidence>
<dbReference type="InterPro" id="IPR037045">
    <property type="entry name" value="S8pro/Inhibitor_I9_sf"/>
</dbReference>
<dbReference type="EMBL" id="OU503042">
    <property type="protein sequence ID" value="CAI9764634.1"/>
    <property type="molecule type" value="Genomic_DNA"/>
</dbReference>
<comment type="similarity">
    <text evidence="2 9">Belongs to the peptidase S8 family.</text>
</comment>
<evidence type="ECO:0000259" key="13">
    <source>
        <dbReference type="Pfam" id="PF05922"/>
    </source>
</evidence>
<dbReference type="InterPro" id="IPR041469">
    <property type="entry name" value="Subtilisin-like_FN3"/>
</dbReference>
<feature type="domain" description="Inhibitor I9" evidence="13">
    <location>
        <begin position="32"/>
        <end position="108"/>
    </location>
</feature>
<accession>A0AAD2DSF7</accession>
<dbReference type="Gene3D" id="2.60.40.2310">
    <property type="match status" value="1"/>
</dbReference>
<dbReference type="SUPFAM" id="SSF52743">
    <property type="entry name" value="Subtilisin-like"/>
    <property type="match status" value="1"/>
</dbReference>
<dbReference type="Pfam" id="PF17766">
    <property type="entry name" value="fn3_6"/>
    <property type="match status" value="1"/>
</dbReference>
<dbReference type="Pfam" id="PF00082">
    <property type="entry name" value="Peptidase_S8"/>
    <property type="match status" value="1"/>
</dbReference>
<dbReference type="PROSITE" id="PS51892">
    <property type="entry name" value="SUBTILASE"/>
    <property type="match status" value="1"/>
</dbReference>
<organism evidence="15 16">
    <name type="scientific">Fraxinus pennsylvanica</name>
    <dbReference type="NCBI Taxonomy" id="56036"/>
    <lineage>
        <taxon>Eukaryota</taxon>
        <taxon>Viridiplantae</taxon>
        <taxon>Streptophyta</taxon>
        <taxon>Embryophyta</taxon>
        <taxon>Tracheophyta</taxon>
        <taxon>Spermatophyta</taxon>
        <taxon>Magnoliopsida</taxon>
        <taxon>eudicotyledons</taxon>
        <taxon>Gunneridae</taxon>
        <taxon>Pentapetalae</taxon>
        <taxon>asterids</taxon>
        <taxon>lamiids</taxon>
        <taxon>Lamiales</taxon>
        <taxon>Oleaceae</taxon>
        <taxon>Oleeae</taxon>
        <taxon>Fraxinus</taxon>
    </lineage>
</organism>
<dbReference type="Gene3D" id="3.50.30.30">
    <property type="match status" value="1"/>
</dbReference>
<keyword evidence="16" id="KW-1185">Reference proteome</keyword>
<evidence type="ECO:0000313" key="15">
    <source>
        <dbReference type="EMBL" id="CAI9764634.1"/>
    </source>
</evidence>
<dbReference type="Gene3D" id="3.30.70.80">
    <property type="entry name" value="Peptidase S8 propeptide/proteinase inhibitor I9"/>
    <property type="match status" value="1"/>
</dbReference>
<name>A0AAD2DSF7_9LAMI</name>
<evidence type="ECO:0000256" key="6">
    <source>
        <dbReference type="ARBA" id="ARBA00022825"/>
    </source>
</evidence>
<dbReference type="PANTHER" id="PTHR10795">
    <property type="entry name" value="PROPROTEIN CONVERTASE SUBTILISIN/KEXIN"/>
    <property type="match status" value="1"/>
</dbReference>
<dbReference type="FunFam" id="2.60.40.2310:FF:000001">
    <property type="entry name" value="Subtilisin-like protease SBT1.5"/>
    <property type="match status" value="1"/>
</dbReference>
<dbReference type="GO" id="GO:0004252">
    <property type="term" value="F:serine-type endopeptidase activity"/>
    <property type="evidence" value="ECO:0007669"/>
    <property type="project" value="UniProtKB-UniRule"/>
</dbReference>
<keyword evidence="5 9" id="KW-0378">Hydrolase</keyword>
<dbReference type="InterPro" id="IPR023827">
    <property type="entry name" value="Peptidase_S8_Asp-AS"/>
</dbReference>
<feature type="chain" id="PRO_5042139938" evidence="10">
    <location>
        <begin position="21"/>
        <end position="739"/>
    </location>
</feature>
<feature type="domain" description="Subtilisin-like protease fibronectin type-III" evidence="14">
    <location>
        <begin position="639"/>
        <end position="734"/>
    </location>
</feature>
<dbReference type="Pfam" id="PF05922">
    <property type="entry name" value="Inhibitor_I9"/>
    <property type="match status" value="1"/>
</dbReference>
<feature type="active site" description="Charge relay system" evidence="8 9">
    <location>
        <position position="141"/>
    </location>
</feature>
<proteinExistence type="inferred from homology"/>
<feature type="domain" description="Peptidase S8/S53" evidence="11">
    <location>
        <begin position="132"/>
        <end position="561"/>
    </location>
</feature>
<keyword evidence="7" id="KW-0325">Glycoprotein</keyword>
<feature type="active site" description="Charge relay system" evidence="8 9">
    <location>
        <position position="197"/>
    </location>
</feature>
<evidence type="ECO:0000259" key="12">
    <source>
        <dbReference type="Pfam" id="PF02225"/>
    </source>
</evidence>
<keyword evidence="4 10" id="KW-0732">Signal</keyword>
<dbReference type="InterPro" id="IPR036852">
    <property type="entry name" value="Peptidase_S8/S53_dom_sf"/>
</dbReference>
<dbReference type="Gene3D" id="3.40.50.200">
    <property type="entry name" value="Peptidase S8/S53 domain"/>
    <property type="match status" value="1"/>
</dbReference>
<evidence type="ECO:0000256" key="5">
    <source>
        <dbReference type="ARBA" id="ARBA00022801"/>
    </source>
</evidence>
<feature type="active site" description="Charge relay system" evidence="8 9">
    <location>
        <position position="525"/>
    </location>
</feature>
<feature type="signal peptide" evidence="10">
    <location>
        <begin position="1"/>
        <end position="20"/>
    </location>
</feature>
<dbReference type="Proteomes" id="UP000834106">
    <property type="component" value="Chromosome 7"/>
</dbReference>
<dbReference type="FunFam" id="3.40.50.200:FF:000006">
    <property type="entry name" value="Subtilisin-like protease SBT1.5"/>
    <property type="match status" value="1"/>
</dbReference>
<evidence type="ECO:0000256" key="3">
    <source>
        <dbReference type="ARBA" id="ARBA00022670"/>
    </source>
</evidence>
<evidence type="ECO:0000259" key="11">
    <source>
        <dbReference type="Pfam" id="PF00082"/>
    </source>
</evidence>
<dbReference type="InterPro" id="IPR045051">
    <property type="entry name" value="SBT"/>
</dbReference>
<dbReference type="InterPro" id="IPR015500">
    <property type="entry name" value="Peptidase_S8_subtilisin-rel"/>
</dbReference>
<evidence type="ECO:0000256" key="8">
    <source>
        <dbReference type="PIRSR" id="PIRSR615500-1"/>
    </source>
</evidence>
<protein>
    <submittedName>
        <fullName evidence="15">Uncharacterized protein</fullName>
    </submittedName>
</protein>
<dbReference type="PROSITE" id="PS00136">
    <property type="entry name" value="SUBTILASE_ASP"/>
    <property type="match status" value="1"/>
</dbReference>
<feature type="domain" description="PA" evidence="12">
    <location>
        <begin position="355"/>
        <end position="440"/>
    </location>
</feature>
<sequence>MSFHLLFILICIQNFHNFLAANDIQQRDPLQTYIVHVGPHDAQNFNRSQDFKNWYHSFLPKISLSPRMIYAYNNVLRGFAARLSTNEVKEMEKKPGFISAIPERVLSLQTTHSPDFLGLNQNMGFWKESDYGKGVVIGVIDSGIRPDHPSFNDEGMPPPPATWKGYCEFNFMACNNKIIGARNFVSGDGTPLDFDGHGTHTASTAAGNFVKGANVFGNANGTAVGVAPLAHLAIYKVCSNVSFCLESDMLAAMDTAIDDGVNVLSLSLGVSVNPFHRDYIAIGAFSAMEKGIFVSCAAGNYGPSSATLLNDAPWILTVGASTIDRRLAAVVVLGNNEELEGESAFQPNDFHPKQLPIVYPGLNYSGSTTSDCTPLSLKNIDVKGKVVLCEVDSRTTGIAQGQAVKNAGGAAMVLMNTKDQGFSTLAYPYVLPITNVNYEGSQKILTYIHSTSRPTATIVFKGTLIGDKNAPMVAFFSSRGPSRASPGILKPDIIGPGVNILAAWPFSVENIVNAKYTFNILFGTSMSCPHLSGIAALLKSAHPDWSPAAIKSAMMTTAHIVNLNNAPIEDERFLPADIFAVGSGHVNPSKANDPGLIYDIEPRDYVPYLCGLKYTNRQMSMILQRKVNCSAESSIPEGELNYPSFSIIFGLSNQTYTRTVTNVGEANASYTVDILPPHGVNVVVNPRSLQFSELNQKLKFEVTFSTSDTTTLINAQGHILWKSSTHSVRSPISVVKANL</sequence>
<evidence type="ECO:0000256" key="4">
    <source>
        <dbReference type="ARBA" id="ARBA00022729"/>
    </source>
</evidence>
<dbReference type="Pfam" id="PF02225">
    <property type="entry name" value="PA"/>
    <property type="match status" value="1"/>
</dbReference>
<evidence type="ECO:0000256" key="1">
    <source>
        <dbReference type="ARBA" id="ARBA00004613"/>
    </source>
</evidence>
<keyword evidence="3 9" id="KW-0645">Protease</keyword>
<evidence type="ECO:0000259" key="14">
    <source>
        <dbReference type="Pfam" id="PF17766"/>
    </source>
</evidence>
<dbReference type="CDD" id="cd04852">
    <property type="entry name" value="Peptidases_S8_3"/>
    <property type="match status" value="1"/>
</dbReference>
<dbReference type="InterPro" id="IPR000209">
    <property type="entry name" value="Peptidase_S8/S53_dom"/>
</dbReference>
<dbReference type="PRINTS" id="PR00723">
    <property type="entry name" value="SUBTILISIN"/>
</dbReference>
<dbReference type="InterPro" id="IPR003137">
    <property type="entry name" value="PA_domain"/>
</dbReference>
<evidence type="ECO:0000313" key="16">
    <source>
        <dbReference type="Proteomes" id="UP000834106"/>
    </source>
</evidence>
<evidence type="ECO:0000256" key="10">
    <source>
        <dbReference type="SAM" id="SignalP"/>
    </source>
</evidence>